<feature type="transmembrane region" description="Helical" evidence="1">
    <location>
        <begin position="153"/>
        <end position="174"/>
    </location>
</feature>
<keyword evidence="1" id="KW-0812">Transmembrane</keyword>
<feature type="transmembrane region" description="Helical" evidence="1">
    <location>
        <begin position="74"/>
        <end position="94"/>
    </location>
</feature>
<evidence type="ECO:0000313" key="2">
    <source>
        <dbReference type="EMBL" id="SFL91820.1"/>
    </source>
</evidence>
<feature type="transmembrane region" description="Helical" evidence="1">
    <location>
        <begin position="106"/>
        <end position="132"/>
    </location>
</feature>
<protein>
    <submittedName>
        <fullName evidence="2">Uncharacterized membrane protein YesL</fullName>
    </submittedName>
</protein>
<dbReference type="STRING" id="266892.SAMN04488054_10841"/>
<dbReference type="AlphaFoldDB" id="A0A1I4LLH2"/>
<keyword evidence="1" id="KW-0472">Membrane</keyword>
<proteinExistence type="predicted"/>
<dbReference type="InterPro" id="IPR006938">
    <property type="entry name" value="DUF624"/>
</dbReference>
<dbReference type="Proteomes" id="UP000199668">
    <property type="component" value="Unassembled WGS sequence"/>
</dbReference>
<keyword evidence="3" id="KW-1185">Reference proteome</keyword>
<accession>A0A1I4LLH2</accession>
<evidence type="ECO:0000313" key="3">
    <source>
        <dbReference type="Proteomes" id="UP000199668"/>
    </source>
</evidence>
<dbReference type="Pfam" id="PF04854">
    <property type="entry name" value="DUF624"/>
    <property type="match status" value="1"/>
</dbReference>
<sequence>MERHFNSAIYTLSNAFYQFLKIHVLWLAGTLLGLFILGFFPSCCALFDSVRRCIFQKQGTDKLFFRYWKTYKQVFIKANVLGYLSTAILAFFIVDLRISLHWNEWYGTMFTAFNIMFCFFFLSMFPIIICTITDYNHSNRQTFLRAFFTALSYPFHTAAFGMTIIVCLLLMYLVPALAMLGGMGGTLLALCWIGTMLLQSVDKGNRPKSNL</sequence>
<evidence type="ECO:0000256" key="1">
    <source>
        <dbReference type="SAM" id="Phobius"/>
    </source>
</evidence>
<gene>
    <name evidence="2" type="ORF">SAMN04488054_10841</name>
</gene>
<organism evidence="2 3">
    <name type="scientific">Salibacterium qingdaonense</name>
    <dbReference type="NCBI Taxonomy" id="266892"/>
    <lineage>
        <taxon>Bacteria</taxon>
        <taxon>Bacillati</taxon>
        <taxon>Bacillota</taxon>
        <taxon>Bacilli</taxon>
        <taxon>Bacillales</taxon>
        <taxon>Bacillaceae</taxon>
    </lineage>
</organism>
<dbReference type="RefSeq" id="WP_090926600.1">
    <property type="nucleotide sequence ID" value="NZ_FOTY01000008.1"/>
</dbReference>
<feature type="transmembrane region" description="Helical" evidence="1">
    <location>
        <begin position="180"/>
        <end position="198"/>
    </location>
</feature>
<feature type="transmembrane region" description="Helical" evidence="1">
    <location>
        <begin position="24"/>
        <end position="47"/>
    </location>
</feature>
<keyword evidence="1" id="KW-1133">Transmembrane helix</keyword>
<dbReference type="OrthoDB" id="2182676at2"/>
<reference evidence="2 3" key="1">
    <citation type="submission" date="2016-10" db="EMBL/GenBank/DDBJ databases">
        <authorList>
            <person name="de Groot N.N."/>
        </authorList>
    </citation>
    <scope>NUCLEOTIDE SEQUENCE [LARGE SCALE GENOMIC DNA]</scope>
    <source>
        <strain evidence="2 3">CGMCC 1.6134</strain>
    </source>
</reference>
<dbReference type="EMBL" id="FOTY01000008">
    <property type="protein sequence ID" value="SFL91820.1"/>
    <property type="molecule type" value="Genomic_DNA"/>
</dbReference>
<name>A0A1I4LLH2_9BACI</name>